<name>A0A0B4CDQ2_9MICO</name>
<proteinExistence type="predicted"/>
<evidence type="ECO:0000313" key="1">
    <source>
        <dbReference type="EMBL" id="KIC59364.1"/>
    </source>
</evidence>
<comment type="caution">
    <text evidence="1">The sequence shown here is derived from an EMBL/GenBank/DDBJ whole genome shotgun (WGS) entry which is preliminary data.</text>
</comment>
<accession>A0A0B4CDQ2</accession>
<sequence length="311" mass="31213">MPRPRSFAKSRGGATLIAIGLIALTVAAVGLSVAALRQGRGPGDVDATVGPAPTFTYAVRTPTATATPTASASPTPAGAPGAAERFLSVGADAMWRATAGACGGAAPVVERSGDNGATWQSVTPTAKGAVQVLSLTSFGGRNATAVSALGANCTLNTLRTYTDGRFWEPYPDIFAVDTYVLPGERAVIIDGTRIAAPCATPWGLRSAGSTTAIVCDDAAYRLDGQNWRRLAQAARAVAVSGDTVYIAQTDAACNGIRITAHSSDATGASDLGCTTLDAADAAGPLALDASSSASATVLTLWAGSRLIDIAG</sequence>
<reference evidence="1 2" key="1">
    <citation type="submission" date="2014-12" db="EMBL/GenBank/DDBJ databases">
        <title>Genome sequencing of Microbacterium hominis TPW29.</title>
        <authorList>
            <person name="Tan P.W."/>
            <person name="Chan K.-G."/>
        </authorList>
    </citation>
    <scope>NUCLEOTIDE SEQUENCE [LARGE SCALE GENOMIC DNA]</scope>
    <source>
        <strain evidence="1 2">TPW29</strain>
    </source>
</reference>
<dbReference type="RefSeq" id="WP_039413249.1">
    <property type="nucleotide sequence ID" value="NZ_JWSZ01000004.1"/>
</dbReference>
<dbReference type="Proteomes" id="UP000031202">
    <property type="component" value="Unassembled WGS sequence"/>
</dbReference>
<organism evidence="1 2">
    <name type="scientific">Microbacterium hominis</name>
    <dbReference type="NCBI Taxonomy" id="162426"/>
    <lineage>
        <taxon>Bacteria</taxon>
        <taxon>Bacillati</taxon>
        <taxon>Actinomycetota</taxon>
        <taxon>Actinomycetes</taxon>
        <taxon>Micrococcales</taxon>
        <taxon>Microbacteriaceae</taxon>
        <taxon>Microbacterium</taxon>
    </lineage>
</organism>
<dbReference type="EMBL" id="JWSZ01000004">
    <property type="protein sequence ID" value="KIC59364.1"/>
    <property type="molecule type" value="Genomic_DNA"/>
</dbReference>
<dbReference type="AlphaFoldDB" id="A0A0B4CDQ2"/>
<gene>
    <name evidence="1" type="ORF">RM52_03960</name>
</gene>
<dbReference type="InterPro" id="IPR036278">
    <property type="entry name" value="Sialidase_sf"/>
</dbReference>
<dbReference type="SUPFAM" id="SSF50939">
    <property type="entry name" value="Sialidases"/>
    <property type="match status" value="1"/>
</dbReference>
<protein>
    <recommendedName>
        <fullName evidence="3">Exo-alpha-sialidase</fullName>
    </recommendedName>
</protein>
<evidence type="ECO:0008006" key="3">
    <source>
        <dbReference type="Google" id="ProtNLM"/>
    </source>
</evidence>
<evidence type="ECO:0000313" key="2">
    <source>
        <dbReference type="Proteomes" id="UP000031202"/>
    </source>
</evidence>